<dbReference type="EMBL" id="JACVVK020000022">
    <property type="protein sequence ID" value="KAK7502998.1"/>
    <property type="molecule type" value="Genomic_DNA"/>
</dbReference>
<proteinExistence type="predicted"/>
<protein>
    <submittedName>
        <fullName evidence="1">Uncharacterized protein</fullName>
    </submittedName>
</protein>
<evidence type="ECO:0000313" key="1">
    <source>
        <dbReference type="EMBL" id="KAK7502998.1"/>
    </source>
</evidence>
<comment type="caution">
    <text evidence="1">The sequence shown here is derived from an EMBL/GenBank/DDBJ whole genome shotgun (WGS) entry which is preliminary data.</text>
</comment>
<evidence type="ECO:0000313" key="2">
    <source>
        <dbReference type="Proteomes" id="UP001519460"/>
    </source>
</evidence>
<sequence length="110" mass="12084">MKHGLGEALGFLPSERSKNFSLVTMQDTGVIVRQSTLTTRASQSRQYTAVCGPRCMDTGTSLLSQCSSYSQEPRRLWIMIFATLGAYNPALTVPATVYQFPVRLNCQASS</sequence>
<gene>
    <name evidence="1" type="ORF">BaRGS_00005624</name>
</gene>
<accession>A0ABD0LV51</accession>
<organism evidence="1 2">
    <name type="scientific">Batillaria attramentaria</name>
    <dbReference type="NCBI Taxonomy" id="370345"/>
    <lineage>
        <taxon>Eukaryota</taxon>
        <taxon>Metazoa</taxon>
        <taxon>Spiralia</taxon>
        <taxon>Lophotrochozoa</taxon>
        <taxon>Mollusca</taxon>
        <taxon>Gastropoda</taxon>
        <taxon>Caenogastropoda</taxon>
        <taxon>Sorbeoconcha</taxon>
        <taxon>Cerithioidea</taxon>
        <taxon>Batillariidae</taxon>
        <taxon>Batillaria</taxon>
    </lineage>
</organism>
<dbReference type="Proteomes" id="UP001519460">
    <property type="component" value="Unassembled WGS sequence"/>
</dbReference>
<dbReference type="AlphaFoldDB" id="A0ABD0LV51"/>
<reference evidence="1 2" key="1">
    <citation type="journal article" date="2023" name="Sci. Data">
        <title>Genome assembly of the Korean intertidal mud-creeper Batillaria attramentaria.</title>
        <authorList>
            <person name="Patra A.K."/>
            <person name="Ho P.T."/>
            <person name="Jun S."/>
            <person name="Lee S.J."/>
            <person name="Kim Y."/>
            <person name="Won Y.J."/>
        </authorList>
    </citation>
    <scope>NUCLEOTIDE SEQUENCE [LARGE SCALE GENOMIC DNA]</scope>
    <source>
        <strain evidence="1">Wonlab-2016</strain>
    </source>
</reference>
<keyword evidence="2" id="KW-1185">Reference proteome</keyword>
<name>A0ABD0LV51_9CAEN</name>